<dbReference type="PROSITE" id="PS51155">
    <property type="entry name" value="CHIT_BIND_RR_2"/>
    <property type="match status" value="1"/>
</dbReference>
<gene>
    <name evidence="4" type="primary">Dper\GL20234</name>
    <name evidence="4" type="ORF">Dper_GL20234</name>
</gene>
<evidence type="ECO:0000256" key="1">
    <source>
        <dbReference type="PROSITE-ProRule" id="PRU00497"/>
    </source>
</evidence>
<protein>
    <submittedName>
        <fullName evidence="4">GL20234</fullName>
    </submittedName>
</protein>
<name>B4GXP2_DROPE</name>
<dbReference type="GO" id="GO:0042302">
    <property type="term" value="F:structural constituent of cuticle"/>
    <property type="evidence" value="ECO:0007669"/>
    <property type="project" value="UniProtKB-UniRule"/>
</dbReference>
<dbReference type="HOGENOM" id="CLU_1139053_0_0_1"/>
<feature type="chain" id="PRO_5002804623" evidence="3">
    <location>
        <begin position="29"/>
        <end position="274"/>
    </location>
</feature>
<dbReference type="AlphaFoldDB" id="B4GXP2"/>
<dbReference type="KEGG" id="dpe:6598229"/>
<organism evidence="5">
    <name type="scientific">Drosophila persimilis</name>
    <name type="common">Fruit fly</name>
    <dbReference type="NCBI Taxonomy" id="7234"/>
    <lineage>
        <taxon>Eukaryota</taxon>
        <taxon>Metazoa</taxon>
        <taxon>Ecdysozoa</taxon>
        <taxon>Arthropoda</taxon>
        <taxon>Hexapoda</taxon>
        <taxon>Insecta</taxon>
        <taxon>Pterygota</taxon>
        <taxon>Neoptera</taxon>
        <taxon>Endopterygota</taxon>
        <taxon>Diptera</taxon>
        <taxon>Brachycera</taxon>
        <taxon>Muscomorpha</taxon>
        <taxon>Ephydroidea</taxon>
        <taxon>Drosophilidae</taxon>
        <taxon>Drosophila</taxon>
        <taxon>Sophophora</taxon>
    </lineage>
</organism>
<dbReference type="InterPro" id="IPR000618">
    <property type="entry name" value="Insect_cuticle"/>
</dbReference>
<proteinExistence type="predicted"/>
<keyword evidence="1" id="KW-0193">Cuticle</keyword>
<feature type="compositionally biased region" description="Acidic residues" evidence="2">
    <location>
        <begin position="159"/>
        <end position="171"/>
    </location>
</feature>
<dbReference type="Proteomes" id="UP000008744">
    <property type="component" value="Unassembled WGS sequence"/>
</dbReference>
<feature type="compositionally biased region" description="Pro residues" evidence="2">
    <location>
        <begin position="146"/>
        <end position="156"/>
    </location>
</feature>
<evidence type="ECO:0000313" key="5">
    <source>
        <dbReference type="Proteomes" id="UP000008744"/>
    </source>
</evidence>
<dbReference type="eggNOG" id="ENOG502TBEW">
    <property type="taxonomic scope" value="Eukaryota"/>
</dbReference>
<evidence type="ECO:0000256" key="2">
    <source>
        <dbReference type="SAM" id="MobiDB-lite"/>
    </source>
</evidence>
<keyword evidence="3" id="KW-0732">Signal</keyword>
<feature type="signal peptide" evidence="3">
    <location>
        <begin position="1"/>
        <end position="28"/>
    </location>
</feature>
<sequence>MASGQIHPPRTHLLPPVLLLLFLGAALSQRAPVRVPPVQLQTPNFDGESFERFEDAANNNGNESGEMRGRIKQLLGEQLANAFAPLATTPFSQLSQRRPGIVAPTSGAQARAQFSSDDSDSGEEEESQEADESSSSEEEPDSGPVGAPPPLQPQPQPEAEAEEEEDNDGGVEDYNPWRDNFYDLNEDGSYIFGYSLPHGVRRWERGFYSEEQHSRVVEGFYVQPRLLGHDTRYELRCYRSDINGYQPLPVEYLRRAPSVRRDEQPKVDCFKNHR</sequence>
<evidence type="ECO:0000256" key="3">
    <source>
        <dbReference type="SAM" id="SignalP"/>
    </source>
</evidence>
<feature type="region of interest" description="Disordered" evidence="2">
    <location>
        <begin position="104"/>
        <end position="178"/>
    </location>
</feature>
<dbReference type="OMA" id="WRDNFYD"/>
<dbReference type="PhylomeDB" id="B4GXP2"/>
<keyword evidence="5" id="KW-1185">Reference proteome</keyword>
<feature type="compositionally biased region" description="Acidic residues" evidence="2">
    <location>
        <begin position="117"/>
        <end position="141"/>
    </location>
</feature>
<evidence type="ECO:0000313" key="4">
    <source>
        <dbReference type="EMBL" id="EDW27519.1"/>
    </source>
</evidence>
<dbReference type="EMBL" id="CH479196">
    <property type="protein sequence ID" value="EDW27519.1"/>
    <property type="molecule type" value="Genomic_DNA"/>
</dbReference>
<reference evidence="4 5" key="1">
    <citation type="journal article" date="2007" name="Nature">
        <title>Evolution of genes and genomes on the Drosophila phylogeny.</title>
        <authorList>
            <consortium name="Drosophila 12 Genomes Consortium"/>
            <person name="Clark A.G."/>
            <person name="Eisen M.B."/>
            <person name="Smith D.R."/>
            <person name="Bergman C.M."/>
            <person name="Oliver B."/>
            <person name="Markow T.A."/>
            <person name="Kaufman T.C."/>
            <person name="Kellis M."/>
            <person name="Gelbart W."/>
            <person name="Iyer V.N."/>
            <person name="Pollard D.A."/>
            <person name="Sackton T.B."/>
            <person name="Larracuente A.M."/>
            <person name="Singh N.D."/>
            <person name="Abad J.P."/>
            <person name="Abt D.N."/>
            <person name="Adryan B."/>
            <person name="Aguade M."/>
            <person name="Akashi H."/>
            <person name="Anderson W.W."/>
            <person name="Aquadro C.F."/>
            <person name="Ardell D.H."/>
            <person name="Arguello R."/>
            <person name="Artieri C.G."/>
            <person name="Barbash D.A."/>
            <person name="Barker D."/>
            <person name="Barsanti P."/>
            <person name="Batterham P."/>
            <person name="Batzoglou S."/>
            <person name="Begun D."/>
            <person name="Bhutkar A."/>
            <person name="Blanco E."/>
            <person name="Bosak S.A."/>
            <person name="Bradley R.K."/>
            <person name="Brand A.D."/>
            <person name="Brent M.R."/>
            <person name="Brooks A.N."/>
            <person name="Brown R.H."/>
            <person name="Butlin R.K."/>
            <person name="Caggese C."/>
            <person name="Calvi B.R."/>
            <person name="Bernardo de Carvalho A."/>
            <person name="Caspi A."/>
            <person name="Castrezana S."/>
            <person name="Celniker S.E."/>
            <person name="Chang J.L."/>
            <person name="Chapple C."/>
            <person name="Chatterji S."/>
            <person name="Chinwalla A."/>
            <person name="Civetta A."/>
            <person name="Clifton S.W."/>
            <person name="Comeron J.M."/>
            <person name="Costello J.C."/>
            <person name="Coyne J.A."/>
            <person name="Daub J."/>
            <person name="David R.G."/>
            <person name="Delcher A.L."/>
            <person name="Delehaunty K."/>
            <person name="Do C.B."/>
            <person name="Ebling H."/>
            <person name="Edwards K."/>
            <person name="Eickbush T."/>
            <person name="Evans J.D."/>
            <person name="Filipski A."/>
            <person name="Findeiss S."/>
            <person name="Freyhult E."/>
            <person name="Fulton L."/>
            <person name="Fulton R."/>
            <person name="Garcia A.C."/>
            <person name="Gardiner A."/>
            <person name="Garfield D.A."/>
            <person name="Garvin B.E."/>
            <person name="Gibson G."/>
            <person name="Gilbert D."/>
            <person name="Gnerre S."/>
            <person name="Godfrey J."/>
            <person name="Good R."/>
            <person name="Gotea V."/>
            <person name="Gravely B."/>
            <person name="Greenberg A.J."/>
            <person name="Griffiths-Jones S."/>
            <person name="Gross S."/>
            <person name="Guigo R."/>
            <person name="Gustafson E.A."/>
            <person name="Haerty W."/>
            <person name="Hahn M.W."/>
            <person name="Halligan D.L."/>
            <person name="Halpern A.L."/>
            <person name="Halter G.M."/>
            <person name="Han M.V."/>
            <person name="Heger A."/>
            <person name="Hillier L."/>
            <person name="Hinrichs A.S."/>
            <person name="Holmes I."/>
            <person name="Hoskins R.A."/>
            <person name="Hubisz M.J."/>
            <person name="Hultmark D."/>
            <person name="Huntley M.A."/>
            <person name="Jaffe D.B."/>
            <person name="Jagadeeshan S."/>
            <person name="Jeck W.R."/>
            <person name="Johnson J."/>
            <person name="Jones C.D."/>
            <person name="Jordan W.C."/>
            <person name="Karpen G.H."/>
            <person name="Kataoka E."/>
            <person name="Keightley P.D."/>
            <person name="Kheradpour P."/>
            <person name="Kirkness E.F."/>
            <person name="Koerich L.B."/>
            <person name="Kristiansen K."/>
            <person name="Kudrna D."/>
            <person name="Kulathinal R.J."/>
            <person name="Kumar S."/>
            <person name="Kwok R."/>
            <person name="Lander E."/>
            <person name="Langley C.H."/>
            <person name="Lapoint R."/>
            <person name="Lazzaro B.P."/>
            <person name="Lee S.J."/>
            <person name="Levesque L."/>
            <person name="Li R."/>
            <person name="Lin C.F."/>
            <person name="Lin M.F."/>
            <person name="Lindblad-Toh K."/>
            <person name="Llopart A."/>
            <person name="Long M."/>
            <person name="Low L."/>
            <person name="Lozovsky E."/>
            <person name="Lu J."/>
            <person name="Luo M."/>
            <person name="Machado C.A."/>
            <person name="Makalowski W."/>
            <person name="Marzo M."/>
            <person name="Matsuda M."/>
            <person name="Matzkin L."/>
            <person name="McAllister B."/>
            <person name="McBride C.S."/>
            <person name="McKernan B."/>
            <person name="McKernan K."/>
            <person name="Mendez-Lago M."/>
            <person name="Minx P."/>
            <person name="Mollenhauer M.U."/>
            <person name="Montooth K."/>
            <person name="Mount S.M."/>
            <person name="Mu X."/>
            <person name="Myers E."/>
            <person name="Negre B."/>
            <person name="Newfeld S."/>
            <person name="Nielsen R."/>
            <person name="Noor M.A."/>
            <person name="O'Grady P."/>
            <person name="Pachter L."/>
            <person name="Papaceit M."/>
            <person name="Parisi M.J."/>
            <person name="Parisi M."/>
            <person name="Parts L."/>
            <person name="Pedersen J.S."/>
            <person name="Pesole G."/>
            <person name="Phillippy A.M."/>
            <person name="Ponting C.P."/>
            <person name="Pop M."/>
            <person name="Porcelli D."/>
            <person name="Powell J.R."/>
            <person name="Prohaska S."/>
            <person name="Pruitt K."/>
            <person name="Puig M."/>
            <person name="Quesneville H."/>
            <person name="Ram K.R."/>
            <person name="Rand D."/>
            <person name="Rasmussen M.D."/>
            <person name="Reed L.K."/>
            <person name="Reenan R."/>
            <person name="Reily A."/>
            <person name="Remington K.A."/>
            <person name="Rieger T.T."/>
            <person name="Ritchie M.G."/>
            <person name="Robin C."/>
            <person name="Rogers Y.H."/>
            <person name="Rohde C."/>
            <person name="Rozas J."/>
            <person name="Rubenfield M.J."/>
            <person name="Ruiz A."/>
            <person name="Russo S."/>
            <person name="Salzberg S.L."/>
            <person name="Sanchez-Gracia A."/>
            <person name="Saranga D.J."/>
            <person name="Sato H."/>
            <person name="Schaeffer S.W."/>
            <person name="Schatz M.C."/>
            <person name="Schlenke T."/>
            <person name="Schwartz R."/>
            <person name="Segarra C."/>
            <person name="Singh R.S."/>
            <person name="Sirot L."/>
            <person name="Sirota M."/>
            <person name="Sisneros N.B."/>
            <person name="Smith C.D."/>
            <person name="Smith T.F."/>
            <person name="Spieth J."/>
            <person name="Stage D.E."/>
            <person name="Stark A."/>
            <person name="Stephan W."/>
            <person name="Strausberg R.L."/>
            <person name="Strempel S."/>
            <person name="Sturgill D."/>
            <person name="Sutton G."/>
            <person name="Sutton G.G."/>
            <person name="Tao W."/>
            <person name="Teichmann S."/>
            <person name="Tobari Y.N."/>
            <person name="Tomimura Y."/>
            <person name="Tsolas J.M."/>
            <person name="Valente V.L."/>
            <person name="Venter E."/>
            <person name="Venter J.C."/>
            <person name="Vicario S."/>
            <person name="Vieira F.G."/>
            <person name="Vilella A.J."/>
            <person name="Villasante A."/>
            <person name="Walenz B."/>
            <person name="Wang J."/>
            <person name="Wasserman M."/>
            <person name="Watts T."/>
            <person name="Wilson D."/>
            <person name="Wilson R.K."/>
            <person name="Wing R.A."/>
            <person name="Wolfner M.F."/>
            <person name="Wong A."/>
            <person name="Wong G.K."/>
            <person name="Wu C.I."/>
            <person name="Wu G."/>
            <person name="Yamamoto D."/>
            <person name="Yang H.P."/>
            <person name="Yang S.P."/>
            <person name="Yorke J.A."/>
            <person name="Yoshida K."/>
            <person name="Zdobnov E."/>
            <person name="Zhang P."/>
            <person name="Zhang Y."/>
            <person name="Zimin A.V."/>
            <person name="Baldwin J."/>
            <person name="Abdouelleil A."/>
            <person name="Abdulkadir J."/>
            <person name="Abebe A."/>
            <person name="Abera B."/>
            <person name="Abreu J."/>
            <person name="Acer S.C."/>
            <person name="Aftuck L."/>
            <person name="Alexander A."/>
            <person name="An P."/>
            <person name="Anderson E."/>
            <person name="Anderson S."/>
            <person name="Arachi H."/>
            <person name="Azer M."/>
            <person name="Bachantsang P."/>
            <person name="Barry A."/>
            <person name="Bayul T."/>
            <person name="Berlin A."/>
            <person name="Bessette D."/>
            <person name="Bloom T."/>
            <person name="Blye J."/>
            <person name="Boguslavskiy L."/>
            <person name="Bonnet C."/>
            <person name="Boukhgalter B."/>
            <person name="Bourzgui I."/>
            <person name="Brown A."/>
            <person name="Cahill P."/>
            <person name="Channer S."/>
            <person name="Cheshatsang Y."/>
            <person name="Chuda L."/>
            <person name="Citroen M."/>
            <person name="Collymore A."/>
            <person name="Cooke P."/>
            <person name="Costello M."/>
            <person name="D'Aco K."/>
            <person name="Daza R."/>
            <person name="De Haan G."/>
            <person name="DeGray S."/>
            <person name="DeMaso C."/>
            <person name="Dhargay N."/>
            <person name="Dooley K."/>
            <person name="Dooley E."/>
            <person name="Doricent M."/>
            <person name="Dorje P."/>
            <person name="Dorjee K."/>
            <person name="Dupes A."/>
            <person name="Elong R."/>
            <person name="Falk J."/>
            <person name="Farina A."/>
            <person name="Faro S."/>
            <person name="Ferguson D."/>
            <person name="Fisher S."/>
            <person name="Foley C.D."/>
            <person name="Franke A."/>
            <person name="Friedrich D."/>
            <person name="Gadbois L."/>
            <person name="Gearin G."/>
            <person name="Gearin C.R."/>
            <person name="Giannoukos G."/>
            <person name="Goode T."/>
            <person name="Graham J."/>
            <person name="Grandbois E."/>
            <person name="Grewal S."/>
            <person name="Gyaltsen K."/>
            <person name="Hafez N."/>
            <person name="Hagos B."/>
            <person name="Hall J."/>
            <person name="Henson C."/>
            <person name="Hollinger A."/>
            <person name="Honan T."/>
            <person name="Huard M.D."/>
            <person name="Hughes L."/>
            <person name="Hurhula B."/>
            <person name="Husby M.E."/>
            <person name="Kamat A."/>
            <person name="Kanga B."/>
            <person name="Kashin S."/>
            <person name="Khazanovich D."/>
            <person name="Kisner P."/>
            <person name="Lance K."/>
            <person name="Lara M."/>
            <person name="Lee W."/>
            <person name="Lennon N."/>
            <person name="Letendre F."/>
            <person name="LeVine R."/>
            <person name="Lipovsky A."/>
            <person name="Liu X."/>
            <person name="Liu J."/>
            <person name="Liu S."/>
            <person name="Lokyitsang T."/>
            <person name="Lokyitsang Y."/>
            <person name="Lubonja R."/>
            <person name="Lui A."/>
            <person name="MacDonald P."/>
            <person name="Magnisalis V."/>
            <person name="Maru K."/>
            <person name="Matthews C."/>
            <person name="McCusker W."/>
            <person name="McDonough S."/>
            <person name="Mehta T."/>
            <person name="Meldrim J."/>
            <person name="Meneus L."/>
            <person name="Mihai O."/>
            <person name="Mihalev A."/>
            <person name="Mihova T."/>
            <person name="Mittelman R."/>
            <person name="Mlenga V."/>
            <person name="Montmayeur A."/>
            <person name="Mulrain L."/>
            <person name="Navidi A."/>
            <person name="Naylor J."/>
            <person name="Negash T."/>
            <person name="Nguyen T."/>
            <person name="Nguyen N."/>
            <person name="Nicol R."/>
            <person name="Norbu C."/>
            <person name="Norbu N."/>
            <person name="Novod N."/>
            <person name="O'Neill B."/>
            <person name="Osman S."/>
            <person name="Markiewicz E."/>
            <person name="Oyono O.L."/>
            <person name="Patti C."/>
            <person name="Phunkhang P."/>
            <person name="Pierre F."/>
            <person name="Priest M."/>
            <person name="Raghuraman S."/>
            <person name="Rege F."/>
            <person name="Reyes R."/>
            <person name="Rise C."/>
            <person name="Rogov P."/>
            <person name="Ross K."/>
            <person name="Ryan E."/>
            <person name="Settipalli S."/>
            <person name="Shea T."/>
            <person name="Sherpa N."/>
            <person name="Shi L."/>
            <person name="Shih D."/>
            <person name="Sparrow T."/>
            <person name="Spaulding J."/>
            <person name="Stalker J."/>
            <person name="Stange-Thomann N."/>
            <person name="Stavropoulos S."/>
            <person name="Stone C."/>
            <person name="Strader C."/>
            <person name="Tesfaye S."/>
            <person name="Thomson T."/>
            <person name="Thoulutsang Y."/>
            <person name="Thoulutsang D."/>
            <person name="Topham K."/>
            <person name="Topping I."/>
            <person name="Tsamla T."/>
            <person name="Vassiliev H."/>
            <person name="Vo A."/>
            <person name="Wangchuk T."/>
            <person name="Wangdi T."/>
            <person name="Weiand M."/>
            <person name="Wilkinson J."/>
            <person name="Wilson A."/>
            <person name="Yadav S."/>
            <person name="Young G."/>
            <person name="Yu Q."/>
            <person name="Zembek L."/>
            <person name="Zhong D."/>
            <person name="Zimmer A."/>
            <person name="Zwirko Z."/>
            <person name="Jaffe D.B."/>
            <person name="Alvarez P."/>
            <person name="Brockman W."/>
            <person name="Butler J."/>
            <person name="Chin C."/>
            <person name="Gnerre S."/>
            <person name="Grabherr M."/>
            <person name="Kleber M."/>
            <person name="Mauceli E."/>
            <person name="MacCallum I."/>
        </authorList>
    </citation>
    <scope>NUCLEOTIDE SEQUENCE [LARGE SCALE GENOMIC DNA]</scope>
    <source>
        <strain evidence="5">MSH-3 / Tucson 14011-0111.49</strain>
    </source>
</reference>
<accession>B4GXP2</accession>
<dbReference type="OrthoDB" id="7926065at2759"/>